<name>A0ABS9KW43_9BACT</name>
<gene>
    <name evidence="10" type="ORF">LZZ85_19945</name>
</gene>
<keyword evidence="6" id="KW-0472">Membrane</keyword>
<keyword evidence="4" id="KW-1134">Transmembrane beta strand</keyword>
<proteinExistence type="inferred from homology"/>
<keyword evidence="9" id="KW-0732">Signal</keyword>
<dbReference type="Proteomes" id="UP001165367">
    <property type="component" value="Unassembled WGS sequence"/>
</dbReference>
<comment type="subcellular location">
    <subcellularLocation>
        <location evidence="1">Cell outer membrane</location>
    </subcellularLocation>
</comment>
<keyword evidence="5" id="KW-0812">Transmembrane</keyword>
<keyword evidence="11" id="KW-1185">Reference proteome</keyword>
<evidence type="ECO:0000256" key="9">
    <source>
        <dbReference type="SAM" id="SignalP"/>
    </source>
</evidence>
<feature type="coiled-coil region" evidence="8">
    <location>
        <begin position="206"/>
        <end position="233"/>
    </location>
</feature>
<reference evidence="10" key="1">
    <citation type="submission" date="2022-01" db="EMBL/GenBank/DDBJ databases">
        <authorList>
            <person name="Jo J.-H."/>
            <person name="Im W.-T."/>
        </authorList>
    </citation>
    <scope>NUCLEOTIDE SEQUENCE</scope>
    <source>
        <strain evidence="10">NA20</strain>
    </source>
</reference>
<accession>A0ABS9KW43</accession>
<evidence type="ECO:0000256" key="7">
    <source>
        <dbReference type="ARBA" id="ARBA00023237"/>
    </source>
</evidence>
<dbReference type="PANTHER" id="PTHR30026:SF20">
    <property type="entry name" value="OUTER MEMBRANE PROTEIN TOLC"/>
    <property type="match status" value="1"/>
</dbReference>
<evidence type="ECO:0000256" key="5">
    <source>
        <dbReference type="ARBA" id="ARBA00022692"/>
    </source>
</evidence>
<dbReference type="RefSeq" id="WP_237875120.1">
    <property type="nucleotide sequence ID" value="NZ_JAKLTR010000014.1"/>
</dbReference>
<comment type="similarity">
    <text evidence="2">Belongs to the outer membrane factor (OMF) (TC 1.B.17) family.</text>
</comment>
<keyword evidence="8" id="KW-0175">Coiled coil</keyword>
<sequence>MKQTIPFTKPQKNWLMLLLCCIFITTCAQAQQPDEELTLQKALQYALKANQDARKARLDQENAGYEIEEVRSGALPQISGNASLNYNPILQQSALPGDFVGQPGTTLLVAFGQKWNANAGVNVSQALFDKSVFTGLKAAKSTQEYYRLQAQLTEEQVIENVASLYYQILIQRQKIAVVDSNIKNTTRVRDIITGQFENGLAKRIDVDRTKVNLSNLHTQRQQLLNQVILAENELKFAMGMPIQLPIVIPAKDRSADALGAAADADFQIGTRLEYRTLTQQAKLLEFQKEAYKAEYYPSLSLSGNYSYQGLGNRFPLFKGTSQGVNWFDYASMGLTLKIPIFNGFATRARVRKADVSIRKLNEDLSKMSLSLNKDFENAKMQITNNQLILKTQEENAALAKEVYFNVMNNYNQGLASLTDLINSENEMTESQNNYSSALLDYRIAQIQLLKAQGQLKSLLVSAQ</sequence>
<keyword evidence="7" id="KW-0998">Cell outer membrane</keyword>
<feature type="signal peptide" evidence="9">
    <location>
        <begin position="1"/>
        <end position="30"/>
    </location>
</feature>
<keyword evidence="3" id="KW-0813">Transport</keyword>
<dbReference type="InterPro" id="IPR003423">
    <property type="entry name" value="OMP_efflux"/>
</dbReference>
<dbReference type="Gene3D" id="1.20.1600.10">
    <property type="entry name" value="Outer membrane efflux proteins (OEP)"/>
    <property type="match status" value="1"/>
</dbReference>
<evidence type="ECO:0000256" key="8">
    <source>
        <dbReference type="SAM" id="Coils"/>
    </source>
</evidence>
<dbReference type="Pfam" id="PF02321">
    <property type="entry name" value="OEP"/>
    <property type="match status" value="2"/>
</dbReference>
<evidence type="ECO:0000313" key="10">
    <source>
        <dbReference type="EMBL" id="MCG2616582.1"/>
    </source>
</evidence>
<evidence type="ECO:0000313" key="11">
    <source>
        <dbReference type="Proteomes" id="UP001165367"/>
    </source>
</evidence>
<evidence type="ECO:0000256" key="4">
    <source>
        <dbReference type="ARBA" id="ARBA00022452"/>
    </source>
</evidence>
<dbReference type="SUPFAM" id="SSF56954">
    <property type="entry name" value="Outer membrane efflux proteins (OEP)"/>
    <property type="match status" value="1"/>
</dbReference>
<feature type="chain" id="PRO_5047135059" evidence="9">
    <location>
        <begin position="31"/>
        <end position="463"/>
    </location>
</feature>
<evidence type="ECO:0000256" key="6">
    <source>
        <dbReference type="ARBA" id="ARBA00023136"/>
    </source>
</evidence>
<protein>
    <submittedName>
        <fullName evidence="10">TolC family protein</fullName>
    </submittedName>
</protein>
<comment type="caution">
    <text evidence="10">The sequence shown here is derived from an EMBL/GenBank/DDBJ whole genome shotgun (WGS) entry which is preliminary data.</text>
</comment>
<dbReference type="InterPro" id="IPR051906">
    <property type="entry name" value="TolC-like"/>
</dbReference>
<dbReference type="EMBL" id="JAKLTR010000014">
    <property type="protein sequence ID" value="MCG2616582.1"/>
    <property type="molecule type" value="Genomic_DNA"/>
</dbReference>
<evidence type="ECO:0000256" key="3">
    <source>
        <dbReference type="ARBA" id="ARBA00022448"/>
    </source>
</evidence>
<dbReference type="PANTHER" id="PTHR30026">
    <property type="entry name" value="OUTER MEMBRANE PROTEIN TOLC"/>
    <property type="match status" value="1"/>
</dbReference>
<organism evidence="10 11">
    <name type="scientific">Terrimonas ginsenosidimutans</name>
    <dbReference type="NCBI Taxonomy" id="2908004"/>
    <lineage>
        <taxon>Bacteria</taxon>
        <taxon>Pseudomonadati</taxon>
        <taxon>Bacteroidota</taxon>
        <taxon>Chitinophagia</taxon>
        <taxon>Chitinophagales</taxon>
        <taxon>Chitinophagaceae</taxon>
        <taxon>Terrimonas</taxon>
    </lineage>
</organism>
<evidence type="ECO:0000256" key="1">
    <source>
        <dbReference type="ARBA" id="ARBA00004442"/>
    </source>
</evidence>
<evidence type="ECO:0000256" key="2">
    <source>
        <dbReference type="ARBA" id="ARBA00007613"/>
    </source>
</evidence>